<dbReference type="GO" id="GO:0003677">
    <property type="term" value="F:DNA binding"/>
    <property type="evidence" value="ECO:0007669"/>
    <property type="project" value="UniProtKB-UniRule"/>
</dbReference>
<reference evidence="4" key="1">
    <citation type="submission" date="2020-12" db="EMBL/GenBank/DDBJ databases">
        <title>Leucobacter sp. CAS2, isolated from Chromium sludge.</title>
        <authorList>
            <person name="Xu Z."/>
        </authorList>
    </citation>
    <scope>NUCLEOTIDE SEQUENCE</scope>
    <source>
        <strain evidence="4">CSA2</strain>
    </source>
</reference>
<accession>A0A934QAW8</accession>
<gene>
    <name evidence="4" type="ORF">JD292_01380</name>
</gene>
<keyword evidence="5" id="KW-1185">Reference proteome</keyword>
<sequence>MTTPRNPKPEGLRARKRRATENAIESSAVKLSLEKGVANVTVEEICEMADISRSTFFNYFAGRDYAIVGRAVDLPDDASAFAILDSAADDLPRGIFRLLFAGMGHTNVNSEVARLRQRLVEEQPQAARMMMSTLMETTYRLTGIGIAWLTSHPEHARTADPAREVSLAVTLVTGVIVVQMRKWAAAEGDVQATEEDFDLVMEEYRIFLP</sequence>
<dbReference type="EMBL" id="JAEHOI010000002">
    <property type="protein sequence ID" value="MBK0420733.1"/>
    <property type="molecule type" value="Genomic_DNA"/>
</dbReference>
<evidence type="ECO:0000313" key="4">
    <source>
        <dbReference type="EMBL" id="MBK0420733.1"/>
    </source>
</evidence>
<feature type="DNA-binding region" description="H-T-H motif" evidence="2">
    <location>
        <begin position="41"/>
        <end position="60"/>
    </location>
</feature>
<evidence type="ECO:0000256" key="2">
    <source>
        <dbReference type="PROSITE-ProRule" id="PRU00335"/>
    </source>
</evidence>
<evidence type="ECO:0000313" key="5">
    <source>
        <dbReference type="Proteomes" id="UP000618733"/>
    </source>
</evidence>
<organism evidence="4 5">
    <name type="scientific">Leucobacter edaphi</name>
    <dbReference type="NCBI Taxonomy" id="2796472"/>
    <lineage>
        <taxon>Bacteria</taxon>
        <taxon>Bacillati</taxon>
        <taxon>Actinomycetota</taxon>
        <taxon>Actinomycetes</taxon>
        <taxon>Micrococcales</taxon>
        <taxon>Microbacteriaceae</taxon>
        <taxon>Leucobacter</taxon>
    </lineage>
</organism>
<name>A0A934QAW8_9MICO</name>
<proteinExistence type="predicted"/>
<evidence type="ECO:0000259" key="3">
    <source>
        <dbReference type="PROSITE" id="PS50977"/>
    </source>
</evidence>
<feature type="domain" description="HTH tetR-type" evidence="3">
    <location>
        <begin position="18"/>
        <end position="78"/>
    </location>
</feature>
<dbReference type="InterPro" id="IPR001647">
    <property type="entry name" value="HTH_TetR"/>
</dbReference>
<dbReference type="Pfam" id="PF00440">
    <property type="entry name" value="TetR_N"/>
    <property type="match status" value="1"/>
</dbReference>
<dbReference type="Gene3D" id="1.10.357.10">
    <property type="entry name" value="Tetracycline Repressor, domain 2"/>
    <property type="match status" value="1"/>
</dbReference>
<evidence type="ECO:0000256" key="1">
    <source>
        <dbReference type="ARBA" id="ARBA00023125"/>
    </source>
</evidence>
<dbReference type="InterPro" id="IPR009057">
    <property type="entry name" value="Homeodomain-like_sf"/>
</dbReference>
<protein>
    <submittedName>
        <fullName evidence="4">TetR/AcrR family transcriptional regulator</fullName>
    </submittedName>
</protein>
<dbReference type="AlphaFoldDB" id="A0A934QAW8"/>
<dbReference type="Proteomes" id="UP000618733">
    <property type="component" value="Unassembled WGS sequence"/>
</dbReference>
<keyword evidence="1 2" id="KW-0238">DNA-binding</keyword>
<dbReference type="PROSITE" id="PS50977">
    <property type="entry name" value="HTH_TETR_2"/>
    <property type="match status" value="1"/>
</dbReference>
<comment type="caution">
    <text evidence="4">The sequence shown here is derived from an EMBL/GenBank/DDBJ whole genome shotgun (WGS) entry which is preliminary data.</text>
</comment>
<dbReference type="SUPFAM" id="SSF46689">
    <property type="entry name" value="Homeodomain-like"/>
    <property type="match status" value="1"/>
</dbReference>